<name>A0A7W6NBD4_9HYPH</name>
<feature type="signal peptide" evidence="1">
    <location>
        <begin position="1"/>
        <end position="23"/>
    </location>
</feature>
<accession>A0A7W6NBD4</accession>
<evidence type="ECO:0000313" key="3">
    <source>
        <dbReference type="Proteomes" id="UP000547011"/>
    </source>
</evidence>
<organism evidence="2 3">
    <name type="scientific">Devosia subaequoris</name>
    <dbReference type="NCBI Taxonomy" id="395930"/>
    <lineage>
        <taxon>Bacteria</taxon>
        <taxon>Pseudomonadati</taxon>
        <taxon>Pseudomonadota</taxon>
        <taxon>Alphaproteobacteria</taxon>
        <taxon>Hyphomicrobiales</taxon>
        <taxon>Devosiaceae</taxon>
        <taxon>Devosia</taxon>
    </lineage>
</organism>
<protein>
    <recommendedName>
        <fullName evidence="4">SH3 domain-containing protein</fullName>
    </recommendedName>
</protein>
<dbReference type="EMBL" id="JACIEW010000003">
    <property type="protein sequence ID" value="MBB4051838.1"/>
    <property type="molecule type" value="Genomic_DNA"/>
</dbReference>
<comment type="caution">
    <text evidence="2">The sequence shown here is derived from an EMBL/GenBank/DDBJ whole genome shotgun (WGS) entry which is preliminary data.</text>
</comment>
<gene>
    <name evidence="2" type="ORF">GGR20_001480</name>
</gene>
<dbReference type="AlphaFoldDB" id="A0A7W6NBD4"/>
<dbReference type="RefSeq" id="WP_183310577.1">
    <property type="nucleotide sequence ID" value="NZ_JACIEW010000003.1"/>
</dbReference>
<evidence type="ECO:0008006" key="4">
    <source>
        <dbReference type="Google" id="ProtNLM"/>
    </source>
</evidence>
<sequence length="122" mass="13062">MRPFHAMILAALAALALSAPAQALTITARVTGGNIAVHEGPDARFAIIGQLRDGQEIPVDYCTQTDSDSRSGSWIGDAGHTLWPNGATTWCRIPDYGWVQRSYLTGRGLVNVTPPDFVGPGW</sequence>
<evidence type="ECO:0000256" key="1">
    <source>
        <dbReference type="SAM" id="SignalP"/>
    </source>
</evidence>
<feature type="chain" id="PRO_5030892625" description="SH3 domain-containing protein" evidence="1">
    <location>
        <begin position="24"/>
        <end position="122"/>
    </location>
</feature>
<keyword evidence="1" id="KW-0732">Signal</keyword>
<reference evidence="2 3" key="1">
    <citation type="submission" date="2020-08" db="EMBL/GenBank/DDBJ databases">
        <title>Genomic Encyclopedia of Type Strains, Phase IV (KMG-IV): sequencing the most valuable type-strain genomes for metagenomic binning, comparative biology and taxonomic classification.</title>
        <authorList>
            <person name="Goeker M."/>
        </authorList>
    </citation>
    <scope>NUCLEOTIDE SEQUENCE [LARGE SCALE GENOMIC DNA]</scope>
    <source>
        <strain evidence="2 3">DSM 23447</strain>
    </source>
</reference>
<dbReference type="Proteomes" id="UP000547011">
    <property type="component" value="Unassembled WGS sequence"/>
</dbReference>
<proteinExistence type="predicted"/>
<keyword evidence="3" id="KW-1185">Reference proteome</keyword>
<evidence type="ECO:0000313" key="2">
    <source>
        <dbReference type="EMBL" id="MBB4051838.1"/>
    </source>
</evidence>